<dbReference type="RefSeq" id="WP_107878353.1">
    <property type="nucleotide sequence ID" value="NZ_FNKY01000001.1"/>
</dbReference>
<proteinExistence type="predicted"/>
<organism evidence="1 2">
    <name type="scientific">Nitrosospira multiformis</name>
    <dbReference type="NCBI Taxonomy" id="1231"/>
    <lineage>
        <taxon>Bacteria</taxon>
        <taxon>Pseudomonadati</taxon>
        <taxon>Pseudomonadota</taxon>
        <taxon>Betaproteobacteria</taxon>
        <taxon>Nitrosomonadales</taxon>
        <taxon>Nitrosomonadaceae</taxon>
        <taxon>Nitrosospira</taxon>
    </lineage>
</organism>
<dbReference type="Proteomes" id="UP000183471">
    <property type="component" value="Unassembled WGS sequence"/>
</dbReference>
<accession>A0ABY0TII0</accession>
<comment type="caution">
    <text evidence="1">The sequence shown here is derived from an EMBL/GenBank/DDBJ whole genome shotgun (WGS) entry which is preliminary data.</text>
</comment>
<protein>
    <submittedName>
        <fullName evidence="1">Uncharacterized protein</fullName>
    </submittedName>
</protein>
<evidence type="ECO:0000313" key="1">
    <source>
        <dbReference type="EMBL" id="SDQ89087.1"/>
    </source>
</evidence>
<gene>
    <name evidence="1" type="ORF">SAMN05216402_2707</name>
</gene>
<name>A0ABY0TII0_9PROT</name>
<keyword evidence="2" id="KW-1185">Reference proteome</keyword>
<evidence type="ECO:0000313" key="2">
    <source>
        <dbReference type="Proteomes" id="UP000183471"/>
    </source>
</evidence>
<dbReference type="EMBL" id="FNKY01000001">
    <property type="protein sequence ID" value="SDQ89087.1"/>
    <property type="molecule type" value="Genomic_DNA"/>
</dbReference>
<reference evidence="1 2" key="1">
    <citation type="submission" date="2016-10" db="EMBL/GenBank/DDBJ databases">
        <authorList>
            <person name="Varghese N."/>
            <person name="Submissions S."/>
        </authorList>
    </citation>
    <scope>NUCLEOTIDE SEQUENCE [LARGE SCALE GENOMIC DNA]</scope>
    <source>
        <strain evidence="1 2">Nl1</strain>
    </source>
</reference>
<sequence length="75" mass="8024">MAIPLKAQDAASAGLKKVSAEEIMKAKVIDGGVTFTSTQPDSICYMGPRSNGRRTIYYHADNGCDNCYSTSEGCQ</sequence>